<dbReference type="EMBL" id="LUGG01000038">
    <property type="protein sequence ID" value="OBZ65941.1"/>
    <property type="molecule type" value="Genomic_DNA"/>
</dbReference>
<sequence>MEATAKSWEAQTGWIGYFILGGVDAAGKLQAYATNTGIDSTGANFEERLARVLRWDKDDIRTKFWEYLADVFKRPMPVADDAMKPLTTFVRSHLPVVLPGKRTAPKP</sequence>
<reference evidence="1 2" key="1">
    <citation type="submission" date="2016-03" db="EMBL/GenBank/DDBJ databases">
        <title>Whole genome sequencing of Grifola frondosa 9006-11.</title>
        <authorList>
            <person name="Min B."/>
            <person name="Park H."/>
            <person name="Kim J.-G."/>
            <person name="Cho H."/>
            <person name="Oh Y.-L."/>
            <person name="Kong W.-S."/>
            <person name="Choi I.-G."/>
        </authorList>
    </citation>
    <scope>NUCLEOTIDE SEQUENCE [LARGE SCALE GENOMIC DNA]</scope>
    <source>
        <strain evidence="1 2">9006-11</strain>
    </source>
</reference>
<organism evidence="1 2">
    <name type="scientific">Grifola frondosa</name>
    <name type="common">Maitake</name>
    <name type="synonym">Polyporus frondosus</name>
    <dbReference type="NCBI Taxonomy" id="5627"/>
    <lineage>
        <taxon>Eukaryota</taxon>
        <taxon>Fungi</taxon>
        <taxon>Dikarya</taxon>
        <taxon>Basidiomycota</taxon>
        <taxon>Agaricomycotina</taxon>
        <taxon>Agaricomycetes</taxon>
        <taxon>Polyporales</taxon>
        <taxon>Grifolaceae</taxon>
        <taxon>Grifola</taxon>
    </lineage>
</organism>
<proteinExistence type="predicted"/>
<name>A0A1C7LMG1_GRIFR</name>
<dbReference type="Proteomes" id="UP000092993">
    <property type="component" value="Unassembled WGS sequence"/>
</dbReference>
<accession>A0A1C7LMG1</accession>
<keyword evidence="2" id="KW-1185">Reference proteome</keyword>
<gene>
    <name evidence="1" type="ORF">A0H81_14152</name>
</gene>
<evidence type="ECO:0000313" key="2">
    <source>
        <dbReference type="Proteomes" id="UP000092993"/>
    </source>
</evidence>
<protein>
    <submittedName>
        <fullName evidence="1">Uncharacterized protein</fullName>
    </submittedName>
</protein>
<dbReference type="OrthoDB" id="2754443at2759"/>
<dbReference type="AlphaFoldDB" id="A0A1C7LMG1"/>
<comment type="caution">
    <text evidence="1">The sequence shown here is derived from an EMBL/GenBank/DDBJ whole genome shotgun (WGS) entry which is preliminary data.</text>
</comment>
<evidence type="ECO:0000313" key="1">
    <source>
        <dbReference type="EMBL" id="OBZ65941.1"/>
    </source>
</evidence>